<organism evidence="3 5">
    <name type="scientific">Klebsiella quasivariicola</name>
    <dbReference type="NCBI Taxonomy" id="2026240"/>
    <lineage>
        <taxon>Bacteria</taxon>
        <taxon>Pseudomonadati</taxon>
        <taxon>Pseudomonadota</taxon>
        <taxon>Gammaproteobacteria</taxon>
        <taxon>Enterobacterales</taxon>
        <taxon>Enterobacteriaceae</taxon>
        <taxon>Klebsiella/Raoultella group</taxon>
        <taxon>Klebsiella</taxon>
        <taxon>Klebsiella pneumoniae complex</taxon>
    </lineage>
</organism>
<comment type="caution">
    <text evidence="3">The sequence shown here is derived from an EMBL/GenBank/DDBJ whole genome shotgun (WGS) entry which is preliminary data.</text>
</comment>
<dbReference type="KEGG" id="kqv:B8P98_04480"/>
<feature type="compositionally biased region" description="Low complexity" evidence="1">
    <location>
        <begin position="22"/>
        <end position="32"/>
    </location>
</feature>
<evidence type="ECO:0000256" key="2">
    <source>
        <dbReference type="SAM" id="SignalP"/>
    </source>
</evidence>
<keyword evidence="2" id="KW-0732">Signal</keyword>
<accession>A0A223U6E9</accession>
<evidence type="ECO:0000313" key="5">
    <source>
        <dbReference type="Proteomes" id="UP000257712"/>
    </source>
</evidence>
<sequence length="88" mass="8745">MGRRFMVGIFALVAFSASAAHGGHHGQSVIAGADGGNGSDGGDSDNSSGRAGCPGGTDPDKHGHFYLPGTHEPCNPGPQDAQKVGSSR</sequence>
<name>A0A223U6E9_9ENTR</name>
<evidence type="ECO:0000313" key="3">
    <source>
        <dbReference type="EMBL" id="SXD98464.1"/>
    </source>
</evidence>
<reference evidence="3 5" key="1">
    <citation type="submission" date="2018-08" db="EMBL/GenBank/DDBJ databases">
        <authorList>
            <consortium name="Pathogen Informatics"/>
        </authorList>
    </citation>
    <scope>NUCLEOTIDE SEQUENCE [LARGE SCALE GENOMIC DNA]</scope>
    <source>
        <strain evidence="4 6">EuSCAPE_IL010</strain>
        <strain evidence="3 5">EuSCAPE_IT371</strain>
    </source>
</reference>
<feature type="signal peptide" evidence="2">
    <location>
        <begin position="1"/>
        <end position="19"/>
    </location>
</feature>
<gene>
    <name evidence="4" type="ORF">SAMEA3538468_02312</name>
    <name evidence="3" type="ORF">SAMEA3538780_03699</name>
</gene>
<dbReference type="EMBL" id="UJYZ02000008">
    <property type="protein sequence ID" value="VVJ75736.1"/>
    <property type="molecule type" value="Genomic_DNA"/>
</dbReference>
<proteinExistence type="predicted"/>
<dbReference type="AlphaFoldDB" id="A0A223U6E9"/>
<evidence type="ECO:0000256" key="1">
    <source>
        <dbReference type="SAM" id="MobiDB-lite"/>
    </source>
</evidence>
<feature type="chain" id="PRO_5044315100" evidence="2">
    <location>
        <begin position="20"/>
        <end position="88"/>
    </location>
</feature>
<dbReference type="Proteomes" id="UP000257712">
    <property type="component" value="Unassembled WGS sequence"/>
</dbReference>
<feature type="region of interest" description="Disordered" evidence="1">
    <location>
        <begin position="22"/>
        <end position="88"/>
    </location>
</feature>
<evidence type="ECO:0000313" key="4">
    <source>
        <dbReference type="EMBL" id="VVJ75736.1"/>
    </source>
</evidence>
<dbReference type="RefSeq" id="WP_025713597.1">
    <property type="nucleotide sequence ID" value="NZ_CAAHGR010000078.1"/>
</dbReference>
<dbReference type="Proteomes" id="UP000259400">
    <property type="component" value="Unassembled WGS sequence"/>
</dbReference>
<keyword evidence="6" id="KW-1185">Reference proteome</keyword>
<accession>A0A6C2VHL8</accession>
<evidence type="ECO:0000313" key="6">
    <source>
        <dbReference type="Proteomes" id="UP000259400"/>
    </source>
</evidence>
<dbReference type="EMBL" id="UJZG01000013">
    <property type="protein sequence ID" value="SXD98464.1"/>
    <property type="molecule type" value="Genomic_DNA"/>
</dbReference>
<protein>
    <submittedName>
        <fullName evidence="3">Uncharacterized protein</fullName>
    </submittedName>
</protein>